<proteinExistence type="predicted"/>
<dbReference type="AlphaFoldDB" id="E7C8B5"/>
<dbReference type="EMBL" id="GU568021">
    <property type="protein sequence ID" value="ADI23689.1"/>
    <property type="molecule type" value="Genomic_DNA"/>
</dbReference>
<reference evidence="1" key="1">
    <citation type="submission" date="2010-01" db="EMBL/GenBank/DDBJ databases">
        <title>Genome fragments of uncultured bacteria from the North Pacific subtropical Gyre.</title>
        <authorList>
            <person name="Pham V.D."/>
            <person name="Delong E.F."/>
        </authorList>
    </citation>
    <scope>NUCLEOTIDE SEQUENCE</scope>
</reference>
<name>E7C8B5_9GAMM</name>
<evidence type="ECO:0000313" key="1">
    <source>
        <dbReference type="EMBL" id="ADI23689.1"/>
    </source>
</evidence>
<sequence length="103" mass="11329">MPSDWSEADRTRQRKVTVSVDDSVVAGQILGQSSDTKFEADVSPVRNNTAYCPVDFFDSSLAAAMTNILATLISDWEDYKSDSGIYNEASMYRTACRTETGSL</sequence>
<protein>
    <submittedName>
        <fullName evidence="1">Uncharacterized protein</fullName>
    </submittedName>
</protein>
<accession>E7C8B5</accession>
<organism evidence="1">
    <name type="scientific">uncultured Oceanospirillales bacterium HF4000_21D01</name>
    <dbReference type="NCBI Taxonomy" id="723624"/>
    <lineage>
        <taxon>Bacteria</taxon>
        <taxon>Pseudomonadati</taxon>
        <taxon>Pseudomonadota</taxon>
        <taxon>Gammaproteobacteria</taxon>
        <taxon>Oceanospirillales</taxon>
        <taxon>environmental samples</taxon>
    </lineage>
</organism>